<evidence type="ECO:0000256" key="1">
    <source>
        <dbReference type="ARBA" id="ARBA00004117"/>
    </source>
</evidence>
<dbReference type="EMBL" id="VJWA01000001">
    <property type="protein sequence ID" value="TRW16687.1"/>
    <property type="molecule type" value="Genomic_DNA"/>
</dbReference>
<sequence length="107" mass="11487">MTTPDPLFGIHGRALEVRQARLGLLASNIANAATPGFKARDLDFRAALDGAKAERYRIPVQASLDGNSVELSVEQAQFAQNAVQYRTTLAFLNGRVGTIMTALRGGE</sequence>
<evidence type="ECO:0000256" key="4">
    <source>
        <dbReference type="ARBA" id="ARBA00023143"/>
    </source>
</evidence>
<accession>A0A552UEM4</accession>
<evidence type="ECO:0000313" key="9">
    <source>
        <dbReference type="Proteomes" id="UP000317894"/>
    </source>
</evidence>
<comment type="similarity">
    <text evidence="2">Belongs to the flagella basal body rod proteins family.</text>
</comment>
<dbReference type="InterPro" id="IPR019776">
    <property type="entry name" value="Flagellar_basal_body_rod_CS"/>
</dbReference>
<evidence type="ECO:0000313" key="8">
    <source>
        <dbReference type="EMBL" id="TRW16687.1"/>
    </source>
</evidence>
<dbReference type="GO" id="GO:0030694">
    <property type="term" value="C:bacterial-type flagellum basal body, rod"/>
    <property type="evidence" value="ECO:0007669"/>
    <property type="project" value="InterPro"/>
</dbReference>
<protein>
    <recommendedName>
        <fullName evidence="3">Flagellar basal body rod protein FlgB</fullName>
    </recommendedName>
</protein>
<comment type="caution">
    <text evidence="8">The sequence shown here is derived from an EMBL/GenBank/DDBJ whole genome shotgun (WGS) entry which is preliminary data.</text>
</comment>
<keyword evidence="4" id="KW-0975">Bacterial flagellum</keyword>
<evidence type="ECO:0000256" key="5">
    <source>
        <dbReference type="ARBA" id="ARBA00024934"/>
    </source>
</evidence>
<gene>
    <name evidence="8" type="primary">flgB</name>
    <name evidence="8" type="ORF">FMM06_00255</name>
</gene>
<evidence type="ECO:0000256" key="6">
    <source>
        <dbReference type="ARBA" id="ARBA00026072"/>
    </source>
</evidence>
<keyword evidence="9" id="KW-1185">Reference proteome</keyword>
<keyword evidence="8" id="KW-0966">Cell projection</keyword>
<name>A0A552UEM4_9SPHN</name>
<dbReference type="PROSITE" id="PS00588">
    <property type="entry name" value="FLAGELLA_BB_ROD"/>
    <property type="match status" value="1"/>
</dbReference>
<dbReference type="Proteomes" id="UP000317894">
    <property type="component" value="Unassembled WGS sequence"/>
</dbReference>
<evidence type="ECO:0000259" key="7">
    <source>
        <dbReference type="Pfam" id="PF00460"/>
    </source>
</evidence>
<comment type="function">
    <text evidence="5">Structural component of flagellum, the bacterial motility apparatus. Part of the rod structure of flagellar basal body.</text>
</comment>
<dbReference type="OrthoDB" id="9788334at2"/>
<keyword evidence="8" id="KW-0282">Flagellum</keyword>
<dbReference type="RefSeq" id="WP_143554231.1">
    <property type="nucleotide sequence ID" value="NZ_VJWA01000001.1"/>
</dbReference>
<dbReference type="PIRSF" id="PIRSF002889">
    <property type="entry name" value="Rod_FlgB"/>
    <property type="match status" value="1"/>
</dbReference>
<dbReference type="Pfam" id="PF00460">
    <property type="entry name" value="Flg_bb_rod"/>
    <property type="match status" value="1"/>
</dbReference>
<dbReference type="PANTHER" id="PTHR30435">
    <property type="entry name" value="FLAGELLAR PROTEIN"/>
    <property type="match status" value="1"/>
</dbReference>
<keyword evidence="8" id="KW-0969">Cilium</keyword>
<dbReference type="InterPro" id="IPR006300">
    <property type="entry name" value="FlgB"/>
</dbReference>
<comment type="subcellular location">
    <subcellularLocation>
        <location evidence="1">Bacterial flagellum basal body</location>
    </subcellularLocation>
</comment>
<dbReference type="GO" id="GO:0071978">
    <property type="term" value="P:bacterial-type flagellum-dependent swarming motility"/>
    <property type="evidence" value="ECO:0007669"/>
    <property type="project" value="TreeGrafter"/>
</dbReference>
<organism evidence="8 9">
    <name type="scientific">Glacieibacterium frigidum</name>
    <dbReference type="NCBI Taxonomy" id="2593303"/>
    <lineage>
        <taxon>Bacteria</taxon>
        <taxon>Pseudomonadati</taxon>
        <taxon>Pseudomonadota</taxon>
        <taxon>Alphaproteobacteria</taxon>
        <taxon>Sphingomonadales</taxon>
        <taxon>Sphingosinicellaceae</taxon>
        <taxon>Glacieibacterium</taxon>
    </lineage>
</organism>
<comment type="subunit">
    <text evidence="6">The basal body constitutes a major portion of the flagellar organelle and consists of a number of rings mounted on a central rod. In Gram-negative bacteria, at least four rings, L, P, S and M are present, whereas Gram-positive bacteria lack the L and P rings. The rod consists of about 26 subunits of FlgG in the distal portion, and FlgB, FlgC and FlgF build up the proximal portion of the rod with about 6 subunits each. Rod assembly occurs by export via the flagellum-specific pathway of its constituent proteins and by their incorporation into the rod structure in the probable order of FlgB, FlgC, FlgF and FlgG. Another protein, FliE, also assembles onto the stable rod structure.</text>
</comment>
<evidence type="ECO:0000256" key="2">
    <source>
        <dbReference type="ARBA" id="ARBA00009677"/>
    </source>
</evidence>
<evidence type="ECO:0000256" key="3">
    <source>
        <dbReference type="ARBA" id="ARBA00014376"/>
    </source>
</evidence>
<reference evidence="8 9" key="1">
    <citation type="submission" date="2019-07" db="EMBL/GenBank/DDBJ databases">
        <title>Novel species isolated from glacier.</title>
        <authorList>
            <person name="Liu Q."/>
            <person name="Xin Y.-H."/>
        </authorList>
    </citation>
    <scope>NUCLEOTIDE SEQUENCE [LARGE SCALE GENOMIC DNA]</scope>
    <source>
        <strain evidence="8 9">LB1R16</strain>
    </source>
</reference>
<dbReference type="InterPro" id="IPR001444">
    <property type="entry name" value="Flag_bb_rod_N"/>
</dbReference>
<dbReference type="AlphaFoldDB" id="A0A552UEM4"/>
<dbReference type="PANTHER" id="PTHR30435:SF12">
    <property type="entry name" value="FLAGELLAR BASAL BODY ROD PROTEIN FLGB"/>
    <property type="match status" value="1"/>
</dbReference>
<proteinExistence type="inferred from homology"/>
<feature type="domain" description="Flagellar basal body rod protein N-terminal" evidence="7">
    <location>
        <begin position="10"/>
        <end position="38"/>
    </location>
</feature>